<accession>A0A8B6H298</accession>
<organism evidence="1 2">
    <name type="scientific">Mytilus galloprovincialis</name>
    <name type="common">Mediterranean mussel</name>
    <dbReference type="NCBI Taxonomy" id="29158"/>
    <lineage>
        <taxon>Eukaryota</taxon>
        <taxon>Metazoa</taxon>
        <taxon>Spiralia</taxon>
        <taxon>Lophotrochozoa</taxon>
        <taxon>Mollusca</taxon>
        <taxon>Bivalvia</taxon>
        <taxon>Autobranchia</taxon>
        <taxon>Pteriomorphia</taxon>
        <taxon>Mytilida</taxon>
        <taxon>Mytiloidea</taxon>
        <taxon>Mytilidae</taxon>
        <taxon>Mytilinae</taxon>
        <taxon>Mytilus</taxon>
    </lineage>
</organism>
<protein>
    <submittedName>
        <fullName evidence="1">Uncharacterized protein</fullName>
    </submittedName>
</protein>
<dbReference type="OrthoDB" id="8195376at2759"/>
<name>A0A8B6H298_MYTGA</name>
<reference evidence="1" key="1">
    <citation type="submission" date="2018-11" db="EMBL/GenBank/DDBJ databases">
        <authorList>
            <person name="Alioto T."/>
            <person name="Alioto T."/>
        </authorList>
    </citation>
    <scope>NUCLEOTIDE SEQUENCE</scope>
</reference>
<evidence type="ECO:0000313" key="2">
    <source>
        <dbReference type="Proteomes" id="UP000596742"/>
    </source>
</evidence>
<keyword evidence="2" id="KW-1185">Reference proteome</keyword>
<dbReference type="Proteomes" id="UP000596742">
    <property type="component" value="Unassembled WGS sequence"/>
</dbReference>
<dbReference type="EMBL" id="UYJE01009357">
    <property type="protein sequence ID" value="VDI72705.1"/>
    <property type="molecule type" value="Genomic_DNA"/>
</dbReference>
<sequence>MNKLPQPKNVEAPNLADEWKRWRKEVELYIDLTMDSEDEKAKMKMFLYLVGTQGREVYETLTFERPPNEITFLQLKLINPKNDAKFKAEFIVVKDKTFTQSLEKYQHRQEQAVEGQPGVHIIIDDILIYGEGKSEDEAIKDNDRKFRNAGKEILN</sequence>
<gene>
    <name evidence="1" type="ORF">MGAL_10B000760</name>
</gene>
<evidence type="ECO:0000313" key="1">
    <source>
        <dbReference type="EMBL" id="VDI72705.1"/>
    </source>
</evidence>
<proteinExistence type="predicted"/>
<dbReference type="AlphaFoldDB" id="A0A8B6H298"/>
<comment type="caution">
    <text evidence="1">The sequence shown here is derived from an EMBL/GenBank/DDBJ whole genome shotgun (WGS) entry which is preliminary data.</text>
</comment>